<keyword evidence="1" id="KW-0472">Membrane</keyword>
<organism evidence="2 3">
    <name type="scientific">Eisenbergiella tayi</name>
    <dbReference type="NCBI Taxonomy" id="1432052"/>
    <lineage>
        <taxon>Bacteria</taxon>
        <taxon>Bacillati</taxon>
        <taxon>Bacillota</taxon>
        <taxon>Clostridia</taxon>
        <taxon>Lachnospirales</taxon>
        <taxon>Lachnospiraceae</taxon>
        <taxon>Eisenbergiella</taxon>
    </lineage>
</organism>
<sequence>MIIARKLCLQLWVQPRQRSLYVIRSQVEFPTFTCRRKKDHSSRRFLLILGMGALLSAVSAGVTVSAVILYHLGIIFGVFLPYKPVKKSFGICG</sequence>
<dbReference type="AlphaFoldDB" id="A0A1E3U6L4"/>
<gene>
    <name evidence="2" type="ORF">BEI59_36850</name>
</gene>
<accession>A0A1E3U6L4</accession>
<reference evidence="2 3" key="1">
    <citation type="submission" date="2016-08" db="EMBL/GenBank/DDBJ databases">
        <authorList>
            <person name="Seilhamer J.J."/>
        </authorList>
    </citation>
    <scope>NUCLEOTIDE SEQUENCE [LARGE SCALE GENOMIC DNA]</scope>
    <source>
        <strain evidence="2 3">NML150140-1</strain>
    </source>
</reference>
<dbReference type="Proteomes" id="UP000094271">
    <property type="component" value="Unassembled WGS sequence"/>
</dbReference>
<comment type="caution">
    <text evidence="2">The sequence shown here is derived from an EMBL/GenBank/DDBJ whole genome shotgun (WGS) entry which is preliminary data.</text>
</comment>
<proteinExistence type="predicted"/>
<name>A0A1E3U6L4_9FIRM</name>
<evidence type="ECO:0000313" key="3">
    <source>
        <dbReference type="Proteomes" id="UP000094271"/>
    </source>
</evidence>
<protein>
    <submittedName>
        <fullName evidence="2">Uncharacterized protein</fullName>
    </submittedName>
</protein>
<keyword evidence="1" id="KW-0812">Transmembrane</keyword>
<evidence type="ECO:0000313" key="2">
    <source>
        <dbReference type="EMBL" id="ODR32031.1"/>
    </source>
</evidence>
<evidence type="ECO:0000256" key="1">
    <source>
        <dbReference type="SAM" id="Phobius"/>
    </source>
</evidence>
<keyword evidence="1" id="KW-1133">Transmembrane helix</keyword>
<dbReference type="EMBL" id="MEHA01000065">
    <property type="protein sequence ID" value="ODR32031.1"/>
    <property type="molecule type" value="Genomic_DNA"/>
</dbReference>
<feature type="transmembrane region" description="Helical" evidence="1">
    <location>
        <begin position="45"/>
        <end position="78"/>
    </location>
</feature>